<dbReference type="OrthoDB" id="330924at2"/>
<protein>
    <submittedName>
        <fullName evidence="2">DUF1176 domain-containing protein</fullName>
    </submittedName>
</protein>
<gene>
    <name evidence="2" type="ORF">EU555_32785</name>
</gene>
<dbReference type="EMBL" id="SRLB01000047">
    <property type="protein sequence ID" value="TGD94034.1"/>
    <property type="molecule type" value="Genomic_DNA"/>
</dbReference>
<evidence type="ECO:0000313" key="2">
    <source>
        <dbReference type="EMBL" id="TGD94034.1"/>
    </source>
</evidence>
<sequence>MSGRRLLALCLLGASSQGVAAQSLDAFQDWMLGCDNQRACTAISLEPSSDVTGVHLSVARSGEGAAEPVLRVRAYDGRRGPRRIRLALDGTAWPDLDATARDGFGVIEAALPAERVRPLLAALRDGGQASVTVLQGAETGPEVPLRSRGLAAALRAMDEAQGRSGTVTALVQPGLRPAASLPVPPPLPVVGQARASTSPLPERMPAPIARAVATADCDEPPGTNPIRGWLDERTLLWGVLCTRGATRETYALFSHRKGDAAARPVALVTPGVAAGREAPNLLTGATFDARTATLSFHDAGRSSGDCGSLGRFVWDGARFRAVHVAAMPDCRGVSSADWPVTWRAAVRAGPPTR</sequence>
<reference evidence="2 3" key="1">
    <citation type="submission" date="2019-04" db="EMBL/GenBank/DDBJ databases">
        <authorList>
            <person name="Feng G."/>
            <person name="Zhu H."/>
        </authorList>
    </citation>
    <scope>NUCLEOTIDE SEQUENCE [LARGE SCALE GENOMIC DNA]</scope>
    <source>
        <strain evidence="2 3">6HR-1</strain>
    </source>
</reference>
<dbReference type="Proteomes" id="UP000297535">
    <property type="component" value="Unassembled WGS sequence"/>
</dbReference>
<comment type="caution">
    <text evidence="2">The sequence shown here is derived from an EMBL/GenBank/DDBJ whole genome shotgun (WGS) entry which is preliminary data.</text>
</comment>
<keyword evidence="1" id="KW-0732">Signal</keyword>
<name>A0A4Z0NFS3_9HYPH</name>
<dbReference type="InterPro" id="IPR009560">
    <property type="entry name" value="DUF1176"/>
</dbReference>
<dbReference type="InterPro" id="IPR038696">
    <property type="entry name" value="IalB_sf"/>
</dbReference>
<dbReference type="AlphaFoldDB" id="A0A4Z0NFS3"/>
<proteinExistence type="predicted"/>
<dbReference type="Pfam" id="PF06674">
    <property type="entry name" value="DUF1176"/>
    <property type="match status" value="1"/>
</dbReference>
<evidence type="ECO:0000313" key="3">
    <source>
        <dbReference type="Proteomes" id="UP000297535"/>
    </source>
</evidence>
<dbReference type="RefSeq" id="WP_135419527.1">
    <property type="nucleotide sequence ID" value="NZ_SRLB01000047.1"/>
</dbReference>
<feature type="chain" id="PRO_5021232111" evidence="1">
    <location>
        <begin position="21"/>
        <end position="353"/>
    </location>
</feature>
<keyword evidence="3" id="KW-1185">Reference proteome</keyword>
<dbReference type="Gene3D" id="2.60.40.1880">
    <property type="entry name" value="Invasion associated locus B (IalB) protein"/>
    <property type="match status" value="1"/>
</dbReference>
<accession>A0A4Z0NFS3</accession>
<feature type="signal peptide" evidence="1">
    <location>
        <begin position="1"/>
        <end position="20"/>
    </location>
</feature>
<evidence type="ECO:0000256" key="1">
    <source>
        <dbReference type="SAM" id="SignalP"/>
    </source>
</evidence>
<organism evidence="2 3">
    <name type="scientific">Methylobacterium nonmethylotrophicum</name>
    <dbReference type="NCBI Taxonomy" id="1141884"/>
    <lineage>
        <taxon>Bacteria</taxon>
        <taxon>Pseudomonadati</taxon>
        <taxon>Pseudomonadota</taxon>
        <taxon>Alphaproteobacteria</taxon>
        <taxon>Hyphomicrobiales</taxon>
        <taxon>Methylobacteriaceae</taxon>
        <taxon>Methylobacterium</taxon>
    </lineage>
</organism>